<dbReference type="Proteomes" id="UP000007796">
    <property type="component" value="Unassembled WGS sequence"/>
</dbReference>
<dbReference type="HOGENOM" id="CLU_003781_0_0_1"/>
<accession>F0XEU2</accession>
<dbReference type="GeneID" id="25978473"/>
<dbReference type="eggNOG" id="KOG2029">
    <property type="taxonomic scope" value="Eukaryota"/>
</dbReference>
<dbReference type="PANTHER" id="PTHR46844">
    <property type="entry name" value="SLR5058 PROTEIN"/>
    <property type="match status" value="1"/>
</dbReference>
<keyword evidence="4" id="KW-1185">Reference proteome</keyword>
<dbReference type="InParanoid" id="F0XEU2"/>
<dbReference type="InterPro" id="IPR007111">
    <property type="entry name" value="NACHT_NTPase"/>
</dbReference>
<sequence>MESSGFPLKSTDELIRRLEQLRSELNSAVQSPPDPDIINWSVEKQDEQRQSQEHKKRQMKKEEAALCALLESMVQTFDHTPIVARLSYYPEAAAISPYVSGGGYNRLFTALADCLSSGVNDGTIPDVQLLAALNTVLQYPRELQDLPLGYVIQHLMQRLKTSVENASEPVKYRLILTLSNILDAMNDVKTRGISELNIVQPLMEILGSISKQKELRLAQAAQYAQAALRVIPTDVSPWKTFLDKAYKSVEGSAKIAGAVSTLDPSKLLQGVESLAEVVQLIASTFEAVDSVASLAEDFSGMIKGSKYAKTPAKWYVALRYTDLLIRGRRPEYLKSVLENPGFPCRDDKQFLCGLCAQFERAVESETLSRDGEMANILKTFLMSQCTNTRDDVVREWVHTVLGGEVQVQPRKHHIRIWKNGKAPAHTTKIEYKKANPKTPGIALLKDSWKTCPKALLFHADKMLRSHYTDESLKQLQIERLDSSILLMSNCYINLTITERNDRMMQAGDRPEDESRFYLRSKKAPSTNAVLLPNIFQKRQSSSTSASTCQRIIIRGQAGVGKSTLCKKMVYDFVNHGMWADTVDRVIWVPLRELNGKSKHVADMKELLRQKCFTDPQSQPFLDALWAAFEEDRTRTLFILDGLDEVAELLGNIEDKHRLLWTVLNQPRVIITTRPHNINKDAVKDIHLETETVGFYSGQVEEYITAVSPANAEQILAFVKSHPVIQGLSSIPIQLDAICYSFGSLTKTLETMTQLYEAIELALWIKDIIRLRKEVVGASIPITKYAAQSSTPTEVKSIVQGEINVLQALAFVGFQQNMLEFDRDFLNTFFDKQTGFATLTNHLPAANSALSSDLGKLSFLRSSDKGETLESRSYHFIHLTFQEYFAAQYFVQHWPSKNLPYYQLNDDESNDMEQISAEEFLFRKKYDRRYNVFWRTHHRDSQLSKITWTTNWNSGRDF</sequence>
<dbReference type="InterPro" id="IPR027417">
    <property type="entry name" value="P-loop_NTPase"/>
</dbReference>
<organism evidence="4">
    <name type="scientific">Grosmannia clavigera (strain kw1407 / UAMH 11150)</name>
    <name type="common">Blue stain fungus</name>
    <name type="synonym">Graphiocladiella clavigera</name>
    <dbReference type="NCBI Taxonomy" id="655863"/>
    <lineage>
        <taxon>Eukaryota</taxon>
        <taxon>Fungi</taxon>
        <taxon>Dikarya</taxon>
        <taxon>Ascomycota</taxon>
        <taxon>Pezizomycotina</taxon>
        <taxon>Sordariomycetes</taxon>
        <taxon>Sordariomycetidae</taxon>
        <taxon>Ophiostomatales</taxon>
        <taxon>Ophiostomataceae</taxon>
        <taxon>Leptographium</taxon>
    </lineage>
</organism>
<reference evidence="3 4" key="1">
    <citation type="journal article" date="2011" name="Proc. Natl. Acad. Sci. U.S.A.">
        <title>Genome and transcriptome analyses of the mountain pine beetle-fungal symbiont Grosmannia clavigera, a lodgepole pine pathogen.</title>
        <authorList>
            <person name="DiGuistini S."/>
            <person name="Wang Y."/>
            <person name="Liao N.Y."/>
            <person name="Taylor G."/>
            <person name="Tanguay P."/>
            <person name="Feau N."/>
            <person name="Henrissat B."/>
            <person name="Chan S.K."/>
            <person name="Hesse-Orce U."/>
            <person name="Alamouti S.M."/>
            <person name="Tsui C.K.M."/>
            <person name="Docking R.T."/>
            <person name="Levasseur A."/>
            <person name="Haridas S."/>
            <person name="Robertson G."/>
            <person name="Birol I."/>
            <person name="Holt R.A."/>
            <person name="Marra M.A."/>
            <person name="Hamelin R.C."/>
            <person name="Hirst M."/>
            <person name="Jones S.J.M."/>
            <person name="Bohlmann J."/>
            <person name="Breuil C."/>
        </authorList>
    </citation>
    <scope>NUCLEOTIDE SEQUENCE [LARGE SCALE GENOMIC DNA]</scope>
    <source>
        <strain evidence="4">kw1407 / UAMH 11150</strain>
    </source>
</reference>
<dbReference type="Gene3D" id="3.40.50.300">
    <property type="entry name" value="P-loop containing nucleotide triphosphate hydrolases"/>
    <property type="match status" value="1"/>
</dbReference>
<dbReference type="EMBL" id="GL629765">
    <property type="protein sequence ID" value="EFX03590.1"/>
    <property type="molecule type" value="Genomic_DNA"/>
</dbReference>
<dbReference type="Pfam" id="PF05729">
    <property type="entry name" value="NACHT"/>
    <property type="match status" value="1"/>
</dbReference>
<dbReference type="Pfam" id="PF23948">
    <property type="entry name" value="ARM_5"/>
    <property type="match status" value="1"/>
</dbReference>
<proteinExistence type="predicted"/>
<feature type="region of interest" description="Disordered" evidence="1">
    <location>
        <begin position="25"/>
        <end position="58"/>
    </location>
</feature>
<dbReference type="PANTHER" id="PTHR46844:SF1">
    <property type="entry name" value="SLR5058 PROTEIN"/>
    <property type="match status" value="1"/>
</dbReference>
<dbReference type="InterPro" id="IPR055496">
    <property type="entry name" value="DUF7068"/>
</dbReference>
<feature type="compositionally biased region" description="Basic and acidic residues" evidence="1">
    <location>
        <begin position="43"/>
        <end position="53"/>
    </location>
</feature>
<dbReference type="RefSeq" id="XP_014173072.1">
    <property type="nucleotide sequence ID" value="XM_014317597.1"/>
</dbReference>
<evidence type="ECO:0000313" key="3">
    <source>
        <dbReference type="EMBL" id="EFX03590.1"/>
    </source>
</evidence>
<dbReference type="Pfam" id="PF23238">
    <property type="entry name" value="DUF7068"/>
    <property type="match status" value="1"/>
</dbReference>
<dbReference type="AlphaFoldDB" id="F0XEU2"/>
<dbReference type="SUPFAM" id="SSF52540">
    <property type="entry name" value="P-loop containing nucleoside triphosphate hydrolases"/>
    <property type="match status" value="1"/>
</dbReference>
<dbReference type="InterPro" id="IPR056251">
    <property type="entry name" value="Arm_rpt_dom"/>
</dbReference>
<dbReference type="OrthoDB" id="427518at2759"/>
<evidence type="ECO:0000256" key="1">
    <source>
        <dbReference type="SAM" id="MobiDB-lite"/>
    </source>
</evidence>
<evidence type="ECO:0000313" key="4">
    <source>
        <dbReference type="Proteomes" id="UP000007796"/>
    </source>
</evidence>
<evidence type="ECO:0000259" key="2">
    <source>
        <dbReference type="PROSITE" id="PS50837"/>
    </source>
</evidence>
<dbReference type="PROSITE" id="PS50837">
    <property type="entry name" value="NACHT"/>
    <property type="match status" value="1"/>
</dbReference>
<feature type="domain" description="NACHT" evidence="2">
    <location>
        <begin position="549"/>
        <end position="645"/>
    </location>
</feature>
<protein>
    <submittedName>
        <fullName evidence="3">Pfs domain containing protein</fullName>
    </submittedName>
</protein>
<gene>
    <name evidence="3" type="ORF">CMQ_518</name>
</gene>
<name>F0XEU2_GROCL</name>